<dbReference type="PROSITE" id="PS01332">
    <property type="entry name" value="HTH_RRF2_1"/>
    <property type="match status" value="1"/>
</dbReference>
<dbReference type="PROSITE" id="PS51197">
    <property type="entry name" value="HTH_RRF2_2"/>
    <property type="match status" value="1"/>
</dbReference>
<dbReference type="PANTHER" id="PTHR33221">
    <property type="entry name" value="WINGED HELIX-TURN-HELIX TRANSCRIPTIONAL REGULATOR, RRF2 FAMILY"/>
    <property type="match status" value="1"/>
</dbReference>
<name>A0A645BR49_9ZZZZ</name>
<evidence type="ECO:0008006" key="2">
    <source>
        <dbReference type="Google" id="ProtNLM"/>
    </source>
</evidence>
<dbReference type="InterPro" id="IPR030489">
    <property type="entry name" value="TR_Rrf2-type_CS"/>
</dbReference>
<accession>A0A645BR49</accession>
<dbReference type="NCBIfam" id="TIGR00738">
    <property type="entry name" value="rrf2_super"/>
    <property type="match status" value="1"/>
</dbReference>
<dbReference type="Gene3D" id="1.10.10.10">
    <property type="entry name" value="Winged helix-like DNA-binding domain superfamily/Winged helix DNA-binding domain"/>
    <property type="match status" value="1"/>
</dbReference>
<dbReference type="GO" id="GO:0003700">
    <property type="term" value="F:DNA-binding transcription factor activity"/>
    <property type="evidence" value="ECO:0007669"/>
    <property type="project" value="TreeGrafter"/>
</dbReference>
<dbReference type="AlphaFoldDB" id="A0A645BR49"/>
<dbReference type="GO" id="GO:0005829">
    <property type="term" value="C:cytosol"/>
    <property type="evidence" value="ECO:0007669"/>
    <property type="project" value="TreeGrafter"/>
</dbReference>
<dbReference type="InterPro" id="IPR036388">
    <property type="entry name" value="WH-like_DNA-bd_sf"/>
</dbReference>
<dbReference type="InterPro" id="IPR036390">
    <property type="entry name" value="WH_DNA-bd_sf"/>
</dbReference>
<reference evidence="1" key="1">
    <citation type="submission" date="2019-08" db="EMBL/GenBank/DDBJ databases">
        <authorList>
            <person name="Kucharzyk K."/>
            <person name="Murdoch R.W."/>
            <person name="Higgins S."/>
            <person name="Loffler F."/>
        </authorList>
    </citation>
    <scope>NUCLEOTIDE SEQUENCE</scope>
</reference>
<sequence length="161" mass="18118">MKMKSGVEQAICILIMLATQIERRPIKSAILSKRLAVSDSYLKKVMRSLVVSGLVNSEAGKDGGFRLNRTPEEITMLHIYEAIEGTHSFVRPTSLAEKVFLRADKIRDKKQEVLEVFFDAEQQFKGRLQQYTLGSLLVEGSERIGAADWESIVLTSENKKS</sequence>
<dbReference type="SUPFAM" id="SSF46785">
    <property type="entry name" value="Winged helix' DNA-binding domain"/>
    <property type="match status" value="1"/>
</dbReference>
<proteinExistence type="predicted"/>
<dbReference type="Pfam" id="PF02082">
    <property type="entry name" value="Rrf2"/>
    <property type="match status" value="1"/>
</dbReference>
<dbReference type="InterPro" id="IPR000944">
    <property type="entry name" value="Tscrpt_reg_Rrf2"/>
</dbReference>
<comment type="caution">
    <text evidence="1">The sequence shown here is derived from an EMBL/GenBank/DDBJ whole genome shotgun (WGS) entry which is preliminary data.</text>
</comment>
<dbReference type="EMBL" id="VSSQ01021775">
    <property type="protein sequence ID" value="MPM67588.1"/>
    <property type="molecule type" value="Genomic_DNA"/>
</dbReference>
<dbReference type="PANTHER" id="PTHR33221:SF9">
    <property type="entry name" value="RRF2 FAMILY PROTEIN"/>
    <property type="match status" value="1"/>
</dbReference>
<evidence type="ECO:0000313" key="1">
    <source>
        <dbReference type="EMBL" id="MPM67588.1"/>
    </source>
</evidence>
<protein>
    <recommendedName>
        <fullName evidence="2">HTH-type transcriptional regulator IscR</fullName>
    </recommendedName>
</protein>
<organism evidence="1">
    <name type="scientific">bioreactor metagenome</name>
    <dbReference type="NCBI Taxonomy" id="1076179"/>
    <lineage>
        <taxon>unclassified sequences</taxon>
        <taxon>metagenomes</taxon>
        <taxon>ecological metagenomes</taxon>
    </lineage>
</organism>
<gene>
    <name evidence="1" type="ORF">SDC9_114512</name>
</gene>